<keyword evidence="1" id="KW-0560">Oxidoreductase</keyword>
<keyword evidence="3" id="KW-1185">Reference proteome</keyword>
<evidence type="ECO:0000256" key="1">
    <source>
        <dbReference type="ARBA" id="ARBA00023002"/>
    </source>
</evidence>
<name>A0AAN8ESV8_9EURO</name>
<dbReference type="InterPro" id="IPR052228">
    <property type="entry name" value="Sec_Metab_Biosynth_Oxidored"/>
</dbReference>
<dbReference type="Pfam" id="PF00106">
    <property type="entry name" value="adh_short"/>
    <property type="match status" value="1"/>
</dbReference>
<comment type="caution">
    <text evidence="2">The sequence shown here is derived from an EMBL/GenBank/DDBJ whole genome shotgun (WGS) entry which is preliminary data.</text>
</comment>
<evidence type="ECO:0000313" key="2">
    <source>
        <dbReference type="EMBL" id="KAK5952876.1"/>
    </source>
</evidence>
<dbReference type="AlphaFoldDB" id="A0AAN8ESV8"/>
<organism evidence="2 3">
    <name type="scientific">Knufia fluminis</name>
    <dbReference type="NCBI Taxonomy" id="191047"/>
    <lineage>
        <taxon>Eukaryota</taxon>
        <taxon>Fungi</taxon>
        <taxon>Dikarya</taxon>
        <taxon>Ascomycota</taxon>
        <taxon>Pezizomycotina</taxon>
        <taxon>Eurotiomycetes</taxon>
        <taxon>Chaetothyriomycetidae</taxon>
        <taxon>Chaetothyriales</taxon>
        <taxon>Trichomeriaceae</taxon>
        <taxon>Knufia</taxon>
    </lineage>
</organism>
<accession>A0AAN8ESV8</accession>
<dbReference type="SUPFAM" id="SSF51735">
    <property type="entry name" value="NAD(P)-binding Rossmann-fold domains"/>
    <property type="match status" value="1"/>
</dbReference>
<dbReference type="PANTHER" id="PTHR47534:SF3">
    <property type="entry name" value="ALCOHOL DEHYDROGENASE-LIKE C-TERMINAL DOMAIN-CONTAINING PROTEIN"/>
    <property type="match status" value="1"/>
</dbReference>
<dbReference type="EMBL" id="JAKLMC020000013">
    <property type="protein sequence ID" value="KAK5952876.1"/>
    <property type="molecule type" value="Genomic_DNA"/>
</dbReference>
<evidence type="ECO:0000313" key="3">
    <source>
        <dbReference type="Proteomes" id="UP001316803"/>
    </source>
</evidence>
<dbReference type="InterPro" id="IPR002347">
    <property type="entry name" value="SDR_fam"/>
</dbReference>
<protein>
    <recommendedName>
        <fullName evidence="4">NAD(P)-binding protein</fullName>
    </recommendedName>
</protein>
<dbReference type="Gene3D" id="3.40.50.720">
    <property type="entry name" value="NAD(P)-binding Rossmann-like Domain"/>
    <property type="match status" value="1"/>
</dbReference>
<gene>
    <name evidence="2" type="ORF">OHC33_005997</name>
</gene>
<dbReference type="GO" id="GO:0016491">
    <property type="term" value="F:oxidoreductase activity"/>
    <property type="evidence" value="ECO:0007669"/>
    <property type="project" value="UniProtKB-KW"/>
</dbReference>
<proteinExistence type="predicted"/>
<dbReference type="PANTHER" id="PTHR47534">
    <property type="entry name" value="YALI0E05731P"/>
    <property type="match status" value="1"/>
</dbReference>
<dbReference type="Proteomes" id="UP001316803">
    <property type="component" value="Unassembled WGS sequence"/>
</dbReference>
<reference evidence="2 3" key="1">
    <citation type="submission" date="2022-12" db="EMBL/GenBank/DDBJ databases">
        <title>Genomic features and morphological characterization of a novel Knufia sp. strain isolated from spacecraft assembly facility.</title>
        <authorList>
            <person name="Teixeira M."/>
            <person name="Chander A.M."/>
            <person name="Stajich J.E."/>
            <person name="Venkateswaran K."/>
        </authorList>
    </citation>
    <scope>NUCLEOTIDE SEQUENCE [LARGE SCALE GENOMIC DNA]</scope>
    <source>
        <strain evidence="2 3">FJI-L2-BK-P2</strain>
    </source>
</reference>
<sequence length="288" mass="31646">MTLRALVVGGTSGIGYAMACRLAAETHSATVTISGRTKPQNLPPNITFRPLEATSMRQIKAYTDTLKATLPPSQKLDYLIMTQGIMSTAPRTETPEGIDRKMALHFYGKQHLIRELLPALSDTAKVIIVYDGKFGDAEKLVWEDLELKEHFSLGRAANHCMAMCDGMVQWWAARQGDGADSEGMKRHFVHAWPGGVDTGLLRELPGYLQPVVKGLGGLLLTSPGVCAERLLNGVDGCALVGEQEGRFWSNIDNKGRLIAKKTVWSEERMNKVAEHTWGLIDRALTVQC</sequence>
<dbReference type="InterPro" id="IPR036291">
    <property type="entry name" value="NAD(P)-bd_dom_sf"/>
</dbReference>
<evidence type="ECO:0008006" key="4">
    <source>
        <dbReference type="Google" id="ProtNLM"/>
    </source>
</evidence>